<dbReference type="PANTHER" id="PTHR47211">
    <property type="entry name" value="TRIHELIX TRANSCRIPTION FACTOR ASR3"/>
    <property type="match status" value="1"/>
</dbReference>
<evidence type="ECO:0000313" key="2">
    <source>
        <dbReference type="Proteomes" id="UP000595140"/>
    </source>
</evidence>
<accession>A0A484MJQ5</accession>
<reference evidence="1 2" key="1">
    <citation type="submission" date="2018-04" db="EMBL/GenBank/DDBJ databases">
        <authorList>
            <person name="Vogel A."/>
        </authorList>
    </citation>
    <scope>NUCLEOTIDE SEQUENCE [LARGE SCALE GENOMIC DNA]</scope>
</reference>
<dbReference type="Proteomes" id="UP000595140">
    <property type="component" value="Unassembled WGS sequence"/>
</dbReference>
<protein>
    <submittedName>
        <fullName evidence="1">Uncharacterized protein</fullName>
    </submittedName>
</protein>
<gene>
    <name evidence="1" type="ORF">CCAM_LOCUS30513</name>
</gene>
<proteinExistence type="predicted"/>
<keyword evidence="2" id="KW-1185">Reference proteome</keyword>
<dbReference type="AlphaFoldDB" id="A0A484MJQ5"/>
<dbReference type="PANTHER" id="PTHR47211:SF2">
    <property type="entry name" value="TRIHELIX TRANSCRIPTION FACTOR ASR3"/>
    <property type="match status" value="1"/>
</dbReference>
<name>A0A484MJQ5_9ASTE</name>
<dbReference type="EMBL" id="OOIL02003647">
    <property type="protein sequence ID" value="VFQ88737.1"/>
    <property type="molecule type" value="Genomic_DNA"/>
</dbReference>
<sequence length="230" mass="25334">MLACIPKRFTHFLSQILSPDAAASLVDEARDPGAHTGEERGVVESRVRRGRTAGLEFGSASRNDLRRERKLPGFFDREVYDILDGGDCEELTTRLALALDPSVEAGAEDPEVETLFDSGRSEAVEDGLFFDFEPSGRRLDFPVPLRHQPTPVIMIWTSVSNDITIHPTVDLCDRISRRRAANGENLQIPMQHVGVLGEIVLNSMQKTGGVMLPGDVNSPLYHVGRTLVLS</sequence>
<dbReference type="OrthoDB" id="1865198at2759"/>
<organism evidence="1 2">
    <name type="scientific">Cuscuta campestris</name>
    <dbReference type="NCBI Taxonomy" id="132261"/>
    <lineage>
        <taxon>Eukaryota</taxon>
        <taxon>Viridiplantae</taxon>
        <taxon>Streptophyta</taxon>
        <taxon>Embryophyta</taxon>
        <taxon>Tracheophyta</taxon>
        <taxon>Spermatophyta</taxon>
        <taxon>Magnoliopsida</taxon>
        <taxon>eudicotyledons</taxon>
        <taxon>Gunneridae</taxon>
        <taxon>Pentapetalae</taxon>
        <taxon>asterids</taxon>
        <taxon>lamiids</taxon>
        <taxon>Solanales</taxon>
        <taxon>Convolvulaceae</taxon>
        <taxon>Cuscuteae</taxon>
        <taxon>Cuscuta</taxon>
        <taxon>Cuscuta subgen. Grammica</taxon>
        <taxon>Cuscuta sect. Cleistogrammica</taxon>
    </lineage>
</organism>
<evidence type="ECO:0000313" key="1">
    <source>
        <dbReference type="EMBL" id="VFQ88737.1"/>
    </source>
</evidence>